<keyword evidence="3" id="KW-0131">Cell cycle</keyword>
<organism evidence="4 5">
    <name type="scientific">Amylolactobacillus amylotrophicus DSM 20534</name>
    <dbReference type="NCBI Taxonomy" id="1423722"/>
    <lineage>
        <taxon>Bacteria</taxon>
        <taxon>Bacillati</taxon>
        <taxon>Bacillota</taxon>
        <taxon>Bacilli</taxon>
        <taxon>Lactobacillales</taxon>
        <taxon>Lactobacillaceae</taxon>
        <taxon>Amylolactobacillus</taxon>
    </lineage>
</organism>
<keyword evidence="3" id="KW-0132">Cell division</keyword>
<protein>
    <recommendedName>
        <fullName evidence="2 3">Segregation and condensation protein A</fullName>
    </recommendedName>
</protein>
<dbReference type="RefSeq" id="WP_056946104.1">
    <property type="nucleotide sequence ID" value="NZ_AZCV01000001.1"/>
</dbReference>
<evidence type="ECO:0000313" key="5">
    <source>
        <dbReference type="Proteomes" id="UP000050909"/>
    </source>
</evidence>
<accession>A0A0R1GWC6</accession>
<dbReference type="Pfam" id="PF02616">
    <property type="entry name" value="SMC_ScpA"/>
    <property type="match status" value="1"/>
</dbReference>
<dbReference type="GO" id="GO:0006260">
    <property type="term" value="P:DNA replication"/>
    <property type="evidence" value="ECO:0007669"/>
    <property type="project" value="UniProtKB-UniRule"/>
</dbReference>
<dbReference type="PANTHER" id="PTHR33969:SF2">
    <property type="entry name" value="SEGREGATION AND CONDENSATION PROTEIN A"/>
    <property type="match status" value="1"/>
</dbReference>
<dbReference type="InterPro" id="IPR003768">
    <property type="entry name" value="ScpA"/>
</dbReference>
<keyword evidence="5" id="KW-1185">Reference proteome</keyword>
<comment type="subcellular location">
    <subcellularLocation>
        <location evidence="3">Cytoplasm</location>
    </subcellularLocation>
    <text evidence="3">Associated with two foci at the outer edges of the nucleoid region in young cells, and at four foci within both cell halves in older cells.</text>
</comment>
<dbReference type="PATRIC" id="fig|1423722.3.peg.257"/>
<keyword evidence="3" id="KW-0963">Cytoplasm</keyword>
<dbReference type="HAMAP" id="MF_01805">
    <property type="entry name" value="ScpA"/>
    <property type="match status" value="1"/>
</dbReference>
<gene>
    <name evidence="3" type="primary">scpA</name>
    <name evidence="4" type="ORF">FC62_GL000253</name>
</gene>
<evidence type="ECO:0000256" key="3">
    <source>
        <dbReference type="HAMAP-Rule" id="MF_01805"/>
    </source>
</evidence>
<sequence>MDNLELNLPNFEGPLDLLLHLIKSQKIDIYDIPIAQITQQYLSYLNQMKRMNLNLAGEYFVLASTLLRIKSSVLLPKNDFVEGEYDEDVDPRQELVDQLLQYELFQKVAVFLKERDLETPKVQSKEPTNPPDKLLKPLPVGVVTSTDLSNTFAQIMQRYQLRRPQIGTLTISEASVEFQVDYLKQMFEQKSSLSFFNLIENQLDINYVVGLFLAVLELVSKKFLIVIQHNQFADLILQKNEDA</sequence>
<dbReference type="PANTHER" id="PTHR33969">
    <property type="entry name" value="SEGREGATION AND CONDENSATION PROTEIN A"/>
    <property type="match status" value="1"/>
</dbReference>
<proteinExistence type="inferred from homology"/>
<comment type="subunit">
    <text evidence="3">Component of a cohesin-like complex composed of ScpA, ScpB and the Smc homodimer, in which ScpA and ScpB bind to the head domain of Smc. The presence of the three proteins is required for the association of the complex with DNA.</text>
</comment>
<dbReference type="Proteomes" id="UP000050909">
    <property type="component" value="Unassembled WGS sequence"/>
</dbReference>
<dbReference type="GO" id="GO:0005737">
    <property type="term" value="C:cytoplasm"/>
    <property type="evidence" value="ECO:0007669"/>
    <property type="project" value="UniProtKB-SubCell"/>
</dbReference>
<reference evidence="4 5" key="1">
    <citation type="journal article" date="2015" name="Genome Announc.">
        <title>Expanding the biotechnology potential of lactobacilli through comparative genomics of 213 strains and associated genera.</title>
        <authorList>
            <person name="Sun Z."/>
            <person name="Harris H.M."/>
            <person name="McCann A."/>
            <person name="Guo C."/>
            <person name="Argimon S."/>
            <person name="Zhang W."/>
            <person name="Yang X."/>
            <person name="Jeffery I.B."/>
            <person name="Cooney J.C."/>
            <person name="Kagawa T.F."/>
            <person name="Liu W."/>
            <person name="Song Y."/>
            <person name="Salvetti E."/>
            <person name="Wrobel A."/>
            <person name="Rasinkangas P."/>
            <person name="Parkhill J."/>
            <person name="Rea M.C."/>
            <person name="O'Sullivan O."/>
            <person name="Ritari J."/>
            <person name="Douillard F.P."/>
            <person name="Paul Ross R."/>
            <person name="Yang R."/>
            <person name="Briner A.E."/>
            <person name="Felis G.E."/>
            <person name="de Vos W.M."/>
            <person name="Barrangou R."/>
            <person name="Klaenhammer T.R."/>
            <person name="Caufield P.W."/>
            <person name="Cui Y."/>
            <person name="Zhang H."/>
            <person name="O'Toole P.W."/>
        </authorList>
    </citation>
    <scope>NUCLEOTIDE SEQUENCE [LARGE SCALE GENOMIC DNA]</scope>
    <source>
        <strain evidence="4 5">DSM 20534</strain>
    </source>
</reference>
<evidence type="ECO:0000256" key="1">
    <source>
        <dbReference type="ARBA" id="ARBA00022829"/>
    </source>
</evidence>
<keyword evidence="1 3" id="KW-0159">Chromosome partition</keyword>
<evidence type="ECO:0000313" key="4">
    <source>
        <dbReference type="EMBL" id="KRK38566.1"/>
    </source>
</evidence>
<comment type="caution">
    <text evidence="4">The sequence shown here is derived from an EMBL/GenBank/DDBJ whole genome shotgun (WGS) entry which is preliminary data.</text>
</comment>
<dbReference type="GO" id="GO:0051301">
    <property type="term" value="P:cell division"/>
    <property type="evidence" value="ECO:0007669"/>
    <property type="project" value="UniProtKB-KW"/>
</dbReference>
<comment type="similarity">
    <text evidence="3">Belongs to the ScpA family.</text>
</comment>
<dbReference type="Gene3D" id="6.10.250.2410">
    <property type="match status" value="1"/>
</dbReference>
<dbReference type="EMBL" id="AZCV01000001">
    <property type="protein sequence ID" value="KRK38566.1"/>
    <property type="molecule type" value="Genomic_DNA"/>
</dbReference>
<dbReference type="GO" id="GO:0007059">
    <property type="term" value="P:chromosome segregation"/>
    <property type="evidence" value="ECO:0007669"/>
    <property type="project" value="UniProtKB-UniRule"/>
</dbReference>
<dbReference type="AlphaFoldDB" id="A0A0R1GWC6"/>
<evidence type="ECO:0000256" key="2">
    <source>
        <dbReference type="ARBA" id="ARBA00044777"/>
    </source>
</evidence>
<comment type="function">
    <text evidence="3">Participates in chromosomal partition during cell division. May act via the formation of a condensin-like complex containing Smc and ScpB that pull DNA away from mid-cell into both cell halves.</text>
</comment>
<name>A0A0R1GWC6_9LACO</name>